<reference evidence="1 2" key="1">
    <citation type="submission" date="2019-09" db="EMBL/GenBank/DDBJ databases">
        <title>Draft genome sequence of 3 type strains from the CCUG.</title>
        <authorList>
            <person name="Pineiro-Iglesias B."/>
            <person name="Tunovic T."/>
            <person name="Unosson C."/>
            <person name="Inganas E."/>
            <person name="Ohlen M."/>
            <person name="Cardew S."/>
            <person name="Jensie-Markopoulos S."/>
            <person name="Salva-Serra F."/>
            <person name="Jaen-Luchoro D."/>
            <person name="Karlsson R."/>
            <person name="Svensson-Stadler L."/>
            <person name="Chun J."/>
            <person name="Moore E."/>
        </authorList>
    </citation>
    <scope>NUCLEOTIDE SEQUENCE [LARGE SCALE GENOMIC DNA]</scope>
    <source>
        <strain evidence="1 2">CCUG 65427</strain>
    </source>
</reference>
<accession>A0A833C9J0</accession>
<name>A0A833C9J0_9FIRM</name>
<proteinExistence type="predicted"/>
<dbReference type="GeneID" id="83055612"/>
<dbReference type="EMBL" id="WBKH01000010">
    <property type="protein sequence ID" value="KAB1477187.1"/>
    <property type="molecule type" value="Genomic_DNA"/>
</dbReference>
<comment type="caution">
    <text evidence="1">The sequence shown here is derived from an EMBL/GenBank/DDBJ whole genome shotgun (WGS) entry which is preliminary data.</text>
</comment>
<dbReference type="AlphaFoldDB" id="A0A833C9J0"/>
<sequence length="168" mass="19377">MNSLYDLSENYKTLMQMIEDAELDEEAQEDLPALEDTLLMIEDSLEGKVDNICRLYFNWKNEAEMFKKEADRLTKRRKVLTDRVERLKTYLQENIEKVTDKPYATGLFKTGYRKSVVTEIDDLNAVPDEFKKIAITPDKTAIKNAIKAGAVIDGAHLEEHRNFGISLK</sequence>
<dbReference type="Pfam" id="PF05565">
    <property type="entry name" value="Sipho_Gp157"/>
    <property type="match status" value="1"/>
</dbReference>
<gene>
    <name evidence="1" type="ORF">F8R14_09325</name>
</gene>
<evidence type="ECO:0000313" key="2">
    <source>
        <dbReference type="Proteomes" id="UP000434554"/>
    </source>
</evidence>
<protein>
    <submittedName>
        <fullName evidence="1">Siphovirus Gp157 family protein</fullName>
    </submittedName>
</protein>
<organism evidence="1 2">
    <name type="scientific">Veillonella seminalis</name>
    <dbReference type="NCBI Taxonomy" id="1502943"/>
    <lineage>
        <taxon>Bacteria</taxon>
        <taxon>Bacillati</taxon>
        <taxon>Bacillota</taxon>
        <taxon>Negativicutes</taxon>
        <taxon>Veillonellales</taxon>
        <taxon>Veillonellaceae</taxon>
        <taxon>Veillonella</taxon>
    </lineage>
</organism>
<evidence type="ECO:0000313" key="1">
    <source>
        <dbReference type="EMBL" id="KAB1477187.1"/>
    </source>
</evidence>
<dbReference type="InterPro" id="IPR008840">
    <property type="entry name" value="Sipho_Gp157"/>
</dbReference>
<dbReference type="RefSeq" id="WP_127008344.1">
    <property type="nucleotide sequence ID" value="NZ_RQUZ01000010.1"/>
</dbReference>
<dbReference type="Proteomes" id="UP000434554">
    <property type="component" value="Unassembled WGS sequence"/>
</dbReference>